<sequence>MKPLILMRSGGDIASGCVYRLRRAGFPVVINELPIPTMIRRKVCYGSAVHRGEVLLERYVARHVTLAEAKAILERGEDIIPVVTEDYRTVLEALTPDVVVDAILAKRNVGTRNDDAPLVIGCGPGFTAGDDVNVVVETMRGHTLGRCIYDGSALPNTGVPGNVGGYTIERVMHSPCDGLFTARRHIGEEVEAGETIGFVDGTPVVSQIAGILRGVLASGLMVTKGFKLADVDARCEKSHCYSISDKALAVAGGVMEAIMAFLYEESKKQTAHKGMSSDIDLH</sequence>
<reference evidence="1" key="1">
    <citation type="submission" date="2019-11" db="EMBL/GenBank/DDBJ databases">
        <authorList>
            <person name="Feng L."/>
        </authorList>
    </citation>
    <scope>NUCLEOTIDE SEQUENCE</scope>
    <source>
        <strain evidence="1">VrattiLFYP33</strain>
    </source>
</reference>
<dbReference type="NCBIfam" id="TIGR03309">
    <property type="entry name" value="matur_yqeB"/>
    <property type="match status" value="1"/>
</dbReference>
<protein>
    <recommendedName>
        <fullName evidence="2">Selenium-dependent molybdenum hydroxylase system protein, YqeB family</fullName>
    </recommendedName>
</protein>
<dbReference type="InterPro" id="IPR017695">
    <property type="entry name" value="Se-dep_Mo_hydrolase_YqeB"/>
</dbReference>
<evidence type="ECO:0008006" key="2">
    <source>
        <dbReference type="Google" id="ProtNLM"/>
    </source>
</evidence>
<evidence type="ECO:0000313" key="1">
    <source>
        <dbReference type="EMBL" id="VYT66611.1"/>
    </source>
</evidence>
<proteinExistence type="predicted"/>
<accession>A0A6N2YI91</accession>
<organism evidence="1">
    <name type="scientific">Veillonella ratti</name>
    <dbReference type="NCBI Taxonomy" id="103892"/>
    <lineage>
        <taxon>Bacteria</taxon>
        <taxon>Bacillati</taxon>
        <taxon>Bacillota</taxon>
        <taxon>Negativicutes</taxon>
        <taxon>Veillonellales</taxon>
        <taxon>Veillonellaceae</taxon>
        <taxon>Veillonella</taxon>
    </lineage>
</organism>
<name>A0A6N2YI91_9FIRM</name>
<dbReference type="RefSeq" id="WP_156703899.1">
    <property type="nucleotide sequence ID" value="NZ_CACRUX010000002.1"/>
</dbReference>
<gene>
    <name evidence="1" type="ORF">VRLFYP33_00265</name>
</gene>
<dbReference type="EMBL" id="CACRUX010000002">
    <property type="protein sequence ID" value="VYT66611.1"/>
    <property type="molecule type" value="Genomic_DNA"/>
</dbReference>
<dbReference type="AlphaFoldDB" id="A0A6N2YI91"/>